<dbReference type="EMBL" id="GGFL01015887">
    <property type="protein sequence ID" value="MBW80065.1"/>
    <property type="molecule type" value="Transcribed_RNA"/>
</dbReference>
<sequence>MRTSWRPPLSSYLLLRFSGPYVLARNMLVSFEPTGHGSAKRCIRSICSSLLPAANQRRCSVADTCLR</sequence>
<organism evidence="1">
    <name type="scientific">Anopheles darlingi</name>
    <name type="common">Mosquito</name>
    <dbReference type="NCBI Taxonomy" id="43151"/>
    <lineage>
        <taxon>Eukaryota</taxon>
        <taxon>Metazoa</taxon>
        <taxon>Ecdysozoa</taxon>
        <taxon>Arthropoda</taxon>
        <taxon>Hexapoda</taxon>
        <taxon>Insecta</taxon>
        <taxon>Pterygota</taxon>
        <taxon>Neoptera</taxon>
        <taxon>Endopterygota</taxon>
        <taxon>Diptera</taxon>
        <taxon>Nematocera</taxon>
        <taxon>Culicoidea</taxon>
        <taxon>Culicidae</taxon>
        <taxon>Anophelinae</taxon>
        <taxon>Anopheles</taxon>
    </lineage>
</organism>
<accession>A0A2M4DR76</accession>
<reference evidence="1" key="1">
    <citation type="submission" date="2018-01" db="EMBL/GenBank/DDBJ databases">
        <title>An insight into the sialome of Amazonian anophelines.</title>
        <authorList>
            <person name="Ribeiro J.M."/>
            <person name="Scarpassa V."/>
            <person name="Calvo E."/>
        </authorList>
    </citation>
    <scope>NUCLEOTIDE SEQUENCE</scope>
</reference>
<evidence type="ECO:0000313" key="1">
    <source>
        <dbReference type="EMBL" id="MBW80065.1"/>
    </source>
</evidence>
<dbReference type="AlphaFoldDB" id="A0A2M4DR76"/>
<protein>
    <submittedName>
        <fullName evidence="1">Putative secreted protein</fullName>
    </submittedName>
</protein>
<name>A0A2M4DR76_ANODA</name>
<proteinExistence type="predicted"/>